<dbReference type="EMBL" id="CP020663">
    <property type="protein sequence ID" value="ATF10291.1"/>
    <property type="molecule type" value="Genomic_DNA"/>
</dbReference>
<protein>
    <recommendedName>
        <fullName evidence="2">Ribosome-binding factor A</fullName>
    </recommendedName>
</protein>
<evidence type="ECO:0000313" key="3">
    <source>
        <dbReference type="EMBL" id="ATF10291.1"/>
    </source>
</evidence>
<comment type="subunit">
    <text evidence="2">Monomer. Binds 30S ribosomal subunits, but not 50S ribosomal subunits or 70S ribosomes.</text>
</comment>
<dbReference type="AlphaFoldDB" id="A0A291BBD3"/>
<dbReference type="PANTHER" id="PTHR33515">
    <property type="entry name" value="RIBOSOME-BINDING FACTOR A, CHLOROPLASTIC-RELATED"/>
    <property type="match status" value="1"/>
</dbReference>
<comment type="function">
    <text evidence="2">One of several proteins that assist in the late maturation steps of the functional core of the 30S ribosomal subunit. Associates with free 30S ribosomal subunits (but not with 30S subunits that are part of 70S ribosomes or polysomes). Required for efficient processing of 16S rRNA. May interact with the 5'-terminal helix region of 16S rRNA.</text>
</comment>
<dbReference type="InterPro" id="IPR020053">
    <property type="entry name" value="Ribosome-bd_factorA_CS"/>
</dbReference>
<gene>
    <name evidence="2" type="primary">rbfA</name>
    <name evidence="3" type="ORF">BTN50_1871</name>
</gene>
<dbReference type="GO" id="GO:0005829">
    <property type="term" value="C:cytosol"/>
    <property type="evidence" value="ECO:0007669"/>
    <property type="project" value="TreeGrafter"/>
</dbReference>
<dbReference type="PANTHER" id="PTHR33515:SF1">
    <property type="entry name" value="RIBOSOME-BINDING FACTOR A, CHLOROPLASTIC-RELATED"/>
    <property type="match status" value="1"/>
</dbReference>
<dbReference type="KEGG" id="elux:BTN50_1871"/>
<dbReference type="OrthoDB" id="307788at2"/>
<dbReference type="InterPro" id="IPR015946">
    <property type="entry name" value="KH_dom-like_a/b"/>
</dbReference>
<dbReference type="PROSITE" id="PS01319">
    <property type="entry name" value="RBFA"/>
    <property type="match status" value="1"/>
</dbReference>
<dbReference type="Gene3D" id="3.30.300.20">
    <property type="match status" value="1"/>
</dbReference>
<keyword evidence="1 2" id="KW-0690">Ribosome biogenesis</keyword>
<dbReference type="InterPro" id="IPR000238">
    <property type="entry name" value="RbfA"/>
</dbReference>
<keyword evidence="2" id="KW-0963">Cytoplasm</keyword>
<evidence type="ECO:0000256" key="2">
    <source>
        <dbReference type="HAMAP-Rule" id="MF_00003"/>
    </source>
</evidence>
<proteinExistence type="inferred from homology"/>
<dbReference type="GO" id="GO:0030490">
    <property type="term" value="P:maturation of SSU-rRNA"/>
    <property type="evidence" value="ECO:0007669"/>
    <property type="project" value="UniProtKB-UniRule"/>
</dbReference>
<organism evidence="3 4">
    <name type="scientific">Candidatus Enterovibrio altilux</name>
    <dbReference type="NCBI Taxonomy" id="1927128"/>
    <lineage>
        <taxon>Bacteria</taxon>
        <taxon>Pseudomonadati</taxon>
        <taxon>Pseudomonadota</taxon>
        <taxon>Gammaproteobacteria</taxon>
        <taxon>Vibrionales</taxon>
        <taxon>Vibrionaceae</taxon>
        <taxon>Enterovibrio</taxon>
    </lineage>
</organism>
<dbReference type="HAMAP" id="MF_00003">
    <property type="entry name" value="RbfA"/>
    <property type="match status" value="1"/>
</dbReference>
<evidence type="ECO:0000313" key="4">
    <source>
        <dbReference type="Proteomes" id="UP000218160"/>
    </source>
</evidence>
<comment type="similarity">
    <text evidence="2">Belongs to the RbfA family.</text>
</comment>
<dbReference type="RefSeq" id="WP_096619740.1">
    <property type="nucleotide sequence ID" value="NZ_CP020663.1"/>
</dbReference>
<dbReference type="Pfam" id="PF02033">
    <property type="entry name" value="RBFA"/>
    <property type="match status" value="1"/>
</dbReference>
<dbReference type="SUPFAM" id="SSF89919">
    <property type="entry name" value="Ribosome-binding factor A, RbfA"/>
    <property type="match status" value="1"/>
</dbReference>
<comment type="subcellular location">
    <subcellularLocation>
        <location evidence="2">Cytoplasm</location>
    </subcellularLocation>
</comment>
<reference evidence="4" key="1">
    <citation type="submission" date="2017-04" db="EMBL/GenBank/DDBJ databases">
        <title>Genome evolution of the luminous symbionts of deep sea anglerfish.</title>
        <authorList>
            <person name="Hendry T.A."/>
        </authorList>
    </citation>
    <scope>NUCLEOTIDE SEQUENCE [LARGE SCALE GENOMIC DNA]</scope>
</reference>
<name>A0A291BBD3_9GAMM</name>
<accession>A0A291BBD3</accession>
<dbReference type="InterPro" id="IPR023799">
    <property type="entry name" value="RbfA_dom_sf"/>
</dbReference>
<sequence>MAKEFSRTQRVSQQVQKAIALILQREIKDPRIGMVTVSGVDVSRDLSYAKVHVTFFTIGGQTVEDGLTVLNEQAWYVRILLGKAINLRIIPKVLFVFDQSLTEGIRISSLISRAITLDKKHRVDVNREEE</sequence>
<evidence type="ECO:0000256" key="1">
    <source>
        <dbReference type="ARBA" id="ARBA00022517"/>
    </source>
</evidence>
<dbReference type="NCBIfam" id="TIGR00082">
    <property type="entry name" value="rbfA"/>
    <property type="match status" value="1"/>
</dbReference>
<dbReference type="Proteomes" id="UP000218160">
    <property type="component" value="Chromosome 2"/>
</dbReference>
<dbReference type="GO" id="GO:0043024">
    <property type="term" value="F:ribosomal small subunit binding"/>
    <property type="evidence" value="ECO:0007669"/>
    <property type="project" value="TreeGrafter"/>
</dbReference>
<keyword evidence="4" id="KW-1185">Reference proteome</keyword>